<proteinExistence type="predicted"/>
<protein>
    <submittedName>
        <fullName evidence="7">Bromodomain adjacent to zinc finger domain protein 2B</fullName>
    </submittedName>
</protein>
<evidence type="ECO:0000256" key="3">
    <source>
        <dbReference type="SAM" id="Coils"/>
    </source>
</evidence>
<dbReference type="Pfam" id="PF02791">
    <property type="entry name" value="DDT"/>
    <property type="match status" value="1"/>
</dbReference>
<evidence type="ECO:0000313" key="8">
    <source>
        <dbReference type="Proteomes" id="UP000646548"/>
    </source>
</evidence>
<feature type="compositionally biased region" description="Basic and acidic residues" evidence="4">
    <location>
        <begin position="352"/>
        <end position="367"/>
    </location>
</feature>
<feature type="compositionally biased region" description="Polar residues" evidence="4">
    <location>
        <begin position="567"/>
        <end position="582"/>
    </location>
</feature>
<dbReference type="SUPFAM" id="SSF54171">
    <property type="entry name" value="DNA-binding domain"/>
    <property type="match status" value="1"/>
</dbReference>
<dbReference type="Proteomes" id="UP000646548">
    <property type="component" value="Unassembled WGS sequence"/>
</dbReference>
<sequence>MACAFSNDFETEANWEVSRRLFSDTFTRSTHIWSDNKGQHTEDLWRQHLNRFGGDVKSSMLQDMESEEHLVFPIPALSDKLSSSSSFPAPPQTLNTQRSLSSEENVPSAICGEVIQKTKLKRSKMNSNSGVLSSTSGRSDFGGLGSLDLPALAAHLQIGTFRNWWQPTAAHTNEAATAFLSPFLGLHPVFLSTFDKLGPVALQPHPSGKRKRTETCLPAVKPAVNVTSSTEILKKEKAEVNGRPILQKQVHQKTIHKPKEQLLKRPLTCVSRCQSGSLTDSSTDAEDSSSSSSSSSDPDDEEDDQSSDSEDSVSEQEFLTHGTNKKRRKRPESVDGNAALQSHHHHVHHLHHDSVADQPHSTEVEDQQHVSVIQATGPALTTQTHQEISPLPYNPPPIPASFMSKHHAGLHSARQSSASSSSSSAKTFTLSSANQPSSPYSSHPPLSSPKSLSPTSLTEQISLLTSKELKRKPESVDHMKDVCKRSSPMNIKKQQRPSTKQTSSVPTKSHFCDSKLFLGWMQDEVQDAPLALIKKARSQNYSPLHPPVINIGIQHRDMSDASLLKPSASTLPPQSQKTNATLSGKKIKSSSSPLNLSKCAKPYLYCRRNSLGDHDDDDSGSNLSEINPDSVSEGSEVKESLGTSTAGTLLKPDDASLSSHGDILTPSVHHLSLTKTFIKPLVLQSSDFFKSITTTGVLKQQSAPPLTFATIQGSGMKKRVTDQRTLQVPLEFGWRRETRIRAVAGHLQGEVAYITPCGRRLRQYSDIMKYLIRYGITEVSREHFSLSGKVKVGDFYEARDGPQGLQWVLLADSEIAPVITAMNGRRRNGAKSERQLQGDGSVAKNPHPENVADGKVQSVGDAKLFRKIEAQEIARQAAQIKMLRKFEKQAMRQAAKEAKRQQAIMAAEERRKKREELKFLKQQEKIKRIQQIRTEKELRAQRILEEKRKRKEAAANARILRAVKHKKEKQMQKLQAIIQKQQELERHKLDLERERRRQHMVIMKALEAQRRSEERERLKEEKLNEKRLKRERKLERRQMEVEKAKELKKPKEDMCLADHKPLPELSRIPGLVLPGRAVSDCLMVLHFLCNFGEVLGLRLDSGMLTIGSLQEGLLNIGNNMCVVQDLLVSLLSAAVRDPGIPAGHKCKTILGNICLMLRSTETMCLRFCRSS</sequence>
<dbReference type="InterPro" id="IPR018501">
    <property type="entry name" value="DDT_dom"/>
</dbReference>
<gene>
    <name evidence="7" type="ORF">FQA47_002086</name>
</gene>
<name>A0A834CC88_ORYME</name>
<dbReference type="InterPro" id="IPR001739">
    <property type="entry name" value="Methyl_CpG_DNA-bd"/>
</dbReference>
<feature type="compositionally biased region" description="Basic and acidic residues" evidence="4">
    <location>
        <begin position="467"/>
        <end position="484"/>
    </location>
</feature>
<dbReference type="PANTHER" id="PTHR45915:SF1">
    <property type="entry name" value="BROMODOMAIN ADJACENT TO ZINC FINGER DOMAIN PROTEIN 2B"/>
    <property type="match status" value="1"/>
</dbReference>
<dbReference type="PROSITE" id="PS50827">
    <property type="entry name" value="DDT"/>
    <property type="match status" value="1"/>
</dbReference>
<dbReference type="Gene3D" id="3.30.890.10">
    <property type="entry name" value="Methyl-cpg-binding Protein 2, Chain A"/>
    <property type="match status" value="1"/>
</dbReference>
<feature type="compositionally biased region" description="Polar residues" evidence="4">
    <location>
        <begin position="92"/>
        <end position="102"/>
    </location>
</feature>
<feature type="compositionally biased region" description="Polar residues" evidence="4">
    <location>
        <begin position="496"/>
        <end position="507"/>
    </location>
</feature>
<accession>A0A834CC88</accession>
<feature type="region of interest" description="Disordered" evidence="4">
    <location>
        <begin position="380"/>
        <end position="508"/>
    </location>
</feature>
<dbReference type="PROSITE" id="PS50982">
    <property type="entry name" value="MBD"/>
    <property type="match status" value="1"/>
</dbReference>
<dbReference type="Pfam" id="PF01429">
    <property type="entry name" value="MBD"/>
    <property type="match status" value="1"/>
</dbReference>
<comment type="subcellular location">
    <subcellularLocation>
        <location evidence="1">Nucleus</location>
    </subcellularLocation>
</comment>
<evidence type="ECO:0000259" key="6">
    <source>
        <dbReference type="PROSITE" id="PS50982"/>
    </source>
</evidence>
<reference evidence="7" key="1">
    <citation type="journal article" name="BMC Genomics">
        <title>Long-read sequencing and de novo genome assembly of marine medaka (Oryzias melastigma).</title>
        <authorList>
            <person name="Liang P."/>
            <person name="Saqib H.S.A."/>
            <person name="Ni X."/>
            <person name="Shen Y."/>
        </authorList>
    </citation>
    <scope>NUCLEOTIDE SEQUENCE</scope>
    <source>
        <strain evidence="7">Bigg-433</strain>
    </source>
</reference>
<organism evidence="7 8">
    <name type="scientific">Oryzias melastigma</name>
    <name type="common">Marine medaka</name>
    <dbReference type="NCBI Taxonomy" id="30732"/>
    <lineage>
        <taxon>Eukaryota</taxon>
        <taxon>Metazoa</taxon>
        <taxon>Chordata</taxon>
        <taxon>Craniata</taxon>
        <taxon>Vertebrata</taxon>
        <taxon>Euteleostomi</taxon>
        <taxon>Actinopterygii</taxon>
        <taxon>Neopterygii</taxon>
        <taxon>Teleostei</taxon>
        <taxon>Neoteleostei</taxon>
        <taxon>Acanthomorphata</taxon>
        <taxon>Ovalentaria</taxon>
        <taxon>Atherinomorphae</taxon>
        <taxon>Beloniformes</taxon>
        <taxon>Adrianichthyidae</taxon>
        <taxon>Oryziinae</taxon>
        <taxon>Oryzias</taxon>
    </lineage>
</organism>
<feature type="compositionally biased region" description="Low complexity" evidence="4">
    <location>
        <begin position="412"/>
        <end position="457"/>
    </location>
</feature>
<keyword evidence="2" id="KW-0539">Nucleus</keyword>
<dbReference type="GO" id="GO:0003677">
    <property type="term" value="F:DNA binding"/>
    <property type="evidence" value="ECO:0007669"/>
    <property type="project" value="InterPro"/>
</dbReference>
<comment type="caution">
    <text evidence="7">The sequence shown here is derived from an EMBL/GenBank/DDBJ whole genome shotgun (WGS) entry which is preliminary data.</text>
</comment>
<feature type="compositionally biased region" description="Acidic residues" evidence="4">
    <location>
        <begin position="297"/>
        <end position="314"/>
    </location>
</feature>
<feature type="region of interest" description="Disordered" evidence="4">
    <location>
        <begin position="564"/>
        <end position="593"/>
    </location>
</feature>
<dbReference type="SMART" id="SM00571">
    <property type="entry name" value="DDT"/>
    <property type="match status" value="1"/>
</dbReference>
<feature type="domain" description="DDT" evidence="5">
    <location>
        <begin position="1075"/>
        <end position="1140"/>
    </location>
</feature>
<evidence type="ECO:0000259" key="5">
    <source>
        <dbReference type="PROSITE" id="PS50827"/>
    </source>
</evidence>
<dbReference type="SMART" id="SM00391">
    <property type="entry name" value="MBD"/>
    <property type="match status" value="1"/>
</dbReference>
<evidence type="ECO:0000256" key="2">
    <source>
        <dbReference type="ARBA" id="ARBA00023242"/>
    </source>
</evidence>
<evidence type="ECO:0000313" key="7">
    <source>
        <dbReference type="EMBL" id="KAF6726775.1"/>
    </source>
</evidence>
<dbReference type="EMBL" id="WKFB01000321">
    <property type="protein sequence ID" value="KAF6726775.1"/>
    <property type="molecule type" value="Genomic_DNA"/>
</dbReference>
<feature type="region of interest" description="Disordered" evidence="4">
    <location>
        <begin position="825"/>
        <end position="850"/>
    </location>
</feature>
<feature type="domain" description="MBD" evidence="6">
    <location>
        <begin position="720"/>
        <end position="791"/>
    </location>
</feature>
<feature type="region of interest" description="Disordered" evidence="4">
    <location>
        <begin position="83"/>
        <end position="102"/>
    </location>
</feature>
<dbReference type="PANTHER" id="PTHR45915">
    <property type="entry name" value="TRANSCRIPTION INTERMEDIARY FACTOR"/>
    <property type="match status" value="1"/>
</dbReference>
<evidence type="ECO:0000256" key="4">
    <source>
        <dbReference type="SAM" id="MobiDB-lite"/>
    </source>
</evidence>
<feature type="coiled-coil region" evidence="3">
    <location>
        <begin position="891"/>
        <end position="923"/>
    </location>
</feature>
<dbReference type="AlphaFoldDB" id="A0A834CC88"/>
<dbReference type="GO" id="GO:0005634">
    <property type="term" value="C:nucleus"/>
    <property type="evidence" value="ECO:0007669"/>
    <property type="project" value="UniProtKB-SubCell"/>
</dbReference>
<dbReference type="GO" id="GO:0000785">
    <property type="term" value="C:chromatin"/>
    <property type="evidence" value="ECO:0007669"/>
    <property type="project" value="TreeGrafter"/>
</dbReference>
<feature type="compositionally biased region" description="Basic residues" evidence="4">
    <location>
        <begin position="342"/>
        <end position="351"/>
    </location>
</feature>
<evidence type="ECO:0000256" key="1">
    <source>
        <dbReference type="ARBA" id="ARBA00004123"/>
    </source>
</evidence>
<dbReference type="InterPro" id="IPR016177">
    <property type="entry name" value="DNA-bd_dom_sf"/>
</dbReference>
<keyword evidence="3" id="KW-0175">Coiled coil</keyword>
<feature type="coiled-coil region" evidence="3">
    <location>
        <begin position="964"/>
        <end position="1045"/>
    </location>
</feature>
<dbReference type="CDD" id="cd01397">
    <property type="entry name" value="HAT_MBD"/>
    <property type="match status" value="1"/>
</dbReference>
<feature type="region of interest" description="Disordered" evidence="4">
    <location>
        <begin position="611"/>
        <end position="649"/>
    </location>
</feature>
<feature type="region of interest" description="Disordered" evidence="4">
    <location>
        <begin position="273"/>
        <end position="367"/>
    </location>
</feature>